<keyword evidence="6" id="KW-1185">Reference proteome</keyword>
<evidence type="ECO:0000313" key="6">
    <source>
        <dbReference type="Proteomes" id="UP000004318"/>
    </source>
</evidence>
<name>A3U3N7_PSEBH</name>
<dbReference type="CDD" id="cd19607">
    <property type="entry name" value="GTA_TIM-barrel-like"/>
    <property type="match status" value="1"/>
</dbReference>
<dbReference type="EMBL" id="AAMO01000016">
    <property type="protein sequence ID" value="EAQ01239.1"/>
    <property type="molecule type" value="Genomic_DNA"/>
</dbReference>
<dbReference type="Pfam" id="PF13550">
    <property type="entry name" value="Phage-tail_3"/>
    <property type="match status" value="1"/>
</dbReference>
<feature type="domain" description="Rcc01698-like C-terminal" evidence="4">
    <location>
        <begin position="1044"/>
        <end position="1144"/>
    </location>
</feature>
<evidence type="ECO:0000256" key="1">
    <source>
        <dbReference type="SAM" id="MobiDB-lite"/>
    </source>
</evidence>
<dbReference type="HOGENOM" id="CLU_007148_0_0_5"/>
<comment type="caution">
    <text evidence="5">The sequence shown here is derived from an EMBL/GenBank/DDBJ whole genome shotgun (WGS) entry which is preliminary data.</text>
</comment>
<dbReference type="Pfam" id="PF13547">
    <property type="entry name" value="GTA_TIM"/>
    <property type="match status" value="1"/>
</dbReference>
<dbReference type="RefSeq" id="WP_009805152.1">
    <property type="nucleotide sequence ID" value="NZ_CH724131.1"/>
</dbReference>
<dbReference type="Proteomes" id="UP000004318">
    <property type="component" value="Unassembled WGS sequence"/>
</dbReference>
<dbReference type="InterPro" id="IPR017853">
    <property type="entry name" value="GH"/>
</dbReference>
<evidence type="ECO:0000259" key="4">
    <source>
        <dbReference type="Pfam" id="PF23666"/>
    </source>
</evidence>
<dbReference type="Pfam" id="PF23666">
    <property type="entry name" value="Rcc01698_C"/>
    <property type="match status" value="1"/>
</dbReference>
<dbReference type="eggNOG" id="COG3391">
    <property type="taxonomic scope" value="Bacteria"/>
</dbReference>
<sequence>MATLLLSAAGAAIGGSLGGTVFGLSSVVAGRFVGAVIGRAIDQRLMGQGSDPVETGRVDRLRIMGAGEGDPVARVHGRMRVPGQVIWATRFEEIVTETGGGKGAPPQPKVRRYSYRVSLAIALCEGEIAGVRRIWADGAEIAGTSLAMRVYTGAADQLPDPKMEAVEGAGAVPAYRGTAYVMIEDLDLGTWGNRVPQFSFEVIRPAPEEIGPDDPARAIRGVAMIPGSGEYALATVPVSRDLGAGRVEMANVHSPSGKADLPTSLDQLEAELPGCDHVSLVVSWFGDDLRCGSCSVQPAVEQQESDGAEMPWTVAGLTRGTAPVVPREDGQPLYGGTPCDASVIQAIREMTARGRKVMLYPFLLMRQAAGNGLADPYGGSGQPVFPWRGRMTCSVAPGIESSPDGTAAAGAEVAAFFGTAQASDFTVTPGAANYSGPAEWSYRRFILHLAALCAAAGGVDSFCIGSEMRGLTQIRDDQGFPAVAALRALAAEVRAILGAVTRIGYAADWSEYGGYQPEGTADRYFHLDPLWSDPQIDFIGIDNYMPLSDWRDGEGHADAEAGSIYDLDYLRANIEGGEGYDWFYHSDAARAAQIRTPITDGAHDEPWVWRVKDIRSWWENAHHERIGGVRQAEPTGWVPQSKPVWFTELGCAAVDKGTNQPNKFLDPKSSESALPHHSTGRRDDLIAMQYLRAMHSYWGDGANNPVSAVYGAPMVDMARAHVWAWDARPFPWFPANSDVWSDGGNHARGHWLTGRASARSLAGVVREICAASGLRDVDVSGLHGLVWGYEEPAGGTARQALQPLMLRFGFDAVEREGALRFAMRDGSIDREIAPERLCHSTELDGTLEQTRAAEAEMAGRVRIRFVEYGADFETVAEEATLPREDSDVVAGQELRLAMLRGEGRQVAERWLAEAQVARDTLRFALPPSLADLGPGDVVRIGEGPEGYRIDRVERGAFQIAEAVRVEPESYRAVEVADTLPKQSAFVPPVPVLPLFLDLPLMRGDEVPHAPHLAVTAQPWPGTVAVHSAAEDADYALDRVIDARSVIGVTETPLAAAAPGRIDRGVPLAVRLTSGAVASVTDAGLLAGKNLMAIGDGTPGGWELFQFRDAVPGGEGLFLLSHRLRGQLGTDAEMPDVRPAGSYVVLIDGTPAQIGLSPAQRNLARHFRIGPARRSYSDGSYRHLVHAFAGIGLRPLSPVHLRVAPSGGDLVVRWTRRTRIGGDGWEGLDVPLGEESERYLLRVMDGPQVVREVTLDAPVWTYRAADQATDGGTPGRRITVAQVSASFGPGAWAGQEL</sequence>
<feature type="domain" description="Tip attachment protein J" evidence="3">
    <location>
        <begin position="795"/>
        <end position="953"/>
    </location>
</feature>
<evidence type="ECO:0000259" key="2">
    <source>
        <dbReference type="Pfam" id="PF13547"/>
    </source>
</evidence>
<dbReference type="InterPro" id="IPR032876">
    <property type="entry name" value="J_dom"/>
</dbReference>
<evidence type="ECO:0000259" key="3">
    <source>
        <dbReference type="Pfam" id="PF13550"/>
    </source>
</evidence>
<gene>
    <name evidence="5" type="ORF">OB2597_04525</name>
</gene>
<accession>A3U3N7</accession>
<dbReference type="InterPro" id="IPR025195">
    <property type="entry name" value="GTA_TIM_dom"/>
</dbReference>
<dbReference type="InterPro" id="IPR056490">
    <property type="entry name" value="Rcc01698_C"/>
</dbReference>
<dbReference type="Gene3D" id="3.20.20.80">
    <property type="entry name" value="Glycosidases"/>
    <property type="match status" value="1"/>
</dbReference>
<reference evidence="5 6" key="1">
    <citation type="journal article" date="2010" name="J. Bacteriol.">
        <title>Genome sequences of Oceanicola granulosus HTCC2516(T) and Oceanicola batsensis HTCC2597(TDelta).</title>
        <authorList>
            <person name="Thrash J.C."/>
            <person name="Cho J.C."/>
            <person name="Vergin K.L."/>
            <person name="Giovannoni S.J."/>
        </authorList>
    </citation>
    <scope>NUCLEOTIDE SEQUENCE [LARGE SCALE GENOMIC DNA]</scope>
    <source>
        <strain evidence="6">ATCC BAA-863 / DSM 15984 / KCTC 12145 / HTCC2597</strain>
    </source>
</reference>
<dbReference type="SUPFAM" id="SSF51445">
    <property type="entry name" value="(Trans)glycosidases"/>
    <property type="match status" value="1"/>
</dbReference>
<dbReference type="OrthoDB" id="8445115at2"/>
<evidence type="ECO:0008006" key="7">
    <source>
        <dbReference type="Google" id="ProtNLM"/>
    </source>
</evidence>
<feature type="region of interest" description="Disordered" evidence="1">
    <location>
        <begin position="660"/>
        <end position="679"/>
    </location>
</feature>
<dbReference type="STRING" id="252305.OB2597_04525"/>
<proteinExistence type="predicted"/>
<organism evidence="5 6">
    <name type="scientific">Pseudooceanicola batsensis (strain ATCC BAA-863 / DSM 15984 / KCTC 12145 / HTCC2597)</name>
    <name type="common">Oceanicola batsensis</name>
    <dbReference type="NCBI Taxonomy" id="252305"/>
    <lineage>
        <taxon>Bacteria</taxon>
        <taxon>Pseudomonadati</taxon>
        <taxon>Pseudomonadota</taxon>
        <taxon>Alphaproteobacteria</taxon>
        <taxon>Rhodobacterales</taxon>
        <taxon>Paracoccaceae</taxon>
        <taxon>Pseudooceanicola</taxon>
    </lineage>
</organism>
<feature type="domain" description="GTA TIM-barrel-like" evidence="2">
    <location>
        <begin position="440"/>
        <end position="734"/>
    </location>
</feature>
<protein>
    <recommendedName>
        <fullName evidence="7">Host specificity protein</fullName>
    </recommendedName>
</protein>
<evidence type="ECO:0000313" key="5">
    <source>
        <dbReference type="EMBL" id="EAQ01239.1"/>
    </source>
</evidence>